<dbReference type="AlphaFoldDB" id="A0A9D1G686"/>
<evidence type="ECO:0000313" key="2">
    <source>
        <dbReference type="Proteomes" id="UP000886876"/>
    </source>
</evidence>
<dbReference type="EMBL" id="DVJS01000211">
    <property type="protein sequence ID" value="HIS97988.1"/>
    <property type="molecule type" value="Genomic_DNA"/>
</dbReference>
<name>A0A9D1G686_9FIRM</name>
<dbReference type="Proteomes" id="UP000886876">
    <property type="component" value="Unassembled WGS sequence"/>
</dbReference>
<accession>A0A9D1G686</accession>
<proteinExistence type="predicted"/>
<reference evidence="1" key="1">
    <citation type="submission" date="2020-10" db="EMBL/GenBank/DDBJ databases">
        <authorList>
            <person name="Gilroy R."/>
        </authorList>
    </citation>
    <scope>NUCLEOTIDE SEQUENCE</scope>
    <source>
        <strain evidence="1">ChiHecec3B27-6122</strain>
    </source>
</reference>
<gene>
    <name evidence="1" type="ORF">IAD42_08440</name>
</gene>
<comment type="caution">
    <text evidence="1">The sequence shown here is derived from an EMBL/GenBank/DDBJ whole genome shotgun (WGS) entry which is preliminary data.</text>
</comment>
<sequence>MSDYSDLIKSLKAAAGGFADIAKDLAGAAGDKAKDLAGGAGEKAKSLARMAKLSVELSSERDSLKDAYAEVGRLYFETADKTAPGEMYVRAFDRVMLSLAAIERMEAELTELRAALGDSGVVDADFEDVVSASEDGIEVEITEDKPEE</sequence>
<evidence type="ECO:0000313" key="1">
    <source>
        <dbReference type="EMBL" id="HIS97988.1"/>
    </source>
</evidence>
<reference evidence="1" key="2">
    <citation type="journal article" date="2021" name="PeerJ">
        <title>Extensive microbial diversity within the chicken gut microbiome revealed by metagenomics and culture.</title>
        <authorList>
            <person name="Gilroy R."/>
            <person name="Ravi A."/>
            <person name="Getino M."/>
            <person name="Pursley I."/>
            <person name="Horton D.L."/>
            <person name="Alikhan N.F."/>
            <person name="Baker D."/>
            <person name="Gharbi K."/>
            <person name="Hall N."/>
            <person name="Watson M."/>
            <person name="Adriaenssens E.M."/>
            <person name="Foster-Nyarko E."/>
            <person name="Jarju S."/>
            <person name="Secka A."/>
            <person name="Antonio M."/>
            <person name="Oren A."/>
            <person name="Chaudhuri R.R."/>
            <person name="La Ragione R."/>
            <person name="Hildebrand F."/>
            <person name="Pallen M.J."/>
        </authorList>
    </citation>
    <scope>NUCLEOTIDE SEQUENCE</scope>
    <source>
        <strain evidence="1">ChiHecec3B27-6122</strain>
    </source>
</reference>
<organism evidence="1 2">
    <name type="scientific">Candidatus Scatomorpha pullistercoris</name>
    <dbReference type="NCBI Taxonomy" id="2840929"/>
    <lineage>
        <taxon>Bacteria</taxon>
        <taxon>Bacillati</taxon>
        <taxon>Bacillota</taxon>
        <taxon>Clostridia</taxon>
        <taxon>Eubacteriales</taxon>
        <taxon>Candidatus Scatomorpha</taxon>
    </lineage>
</organism>
<protein>
    <submittedName>
        <fullName evidence="1">Uncharacterized protein</fullName>
    </submittedName>
</protein>